<dbReference type="Gene3D" id="3.40.190.10">
    <property type="entry name" value="Periplasmic binding protein-like II"/>
    <property type="match status" value="1"/>
</dbReference>
<dbReference type="GO" id="GO:0043190">
    <property type="term" value="C:ATP-binding cassette (ABC) transporter complex"/>
    <property type="evidence" value="ECO:0007669"/>
    <property type="project" value="InterPro"/>
</dbReference>
<reference evidence="4" key="1">
    <citation type="submission" date="2017-02" db="EMBL/GenBank/DDBJ databases">
        <authorList>
            <person name="Dridi B."/>
        </authorList>
    </citation>
    <scope>NUCLEOTIDE SEQUENCE [LARGE SCALE GENOMIC DNA]</scope>
    <source>
        <strain evidence="4">EB411</strain>
    </source>
</reference>
<dbReference type="Pfam" id="PF00496">
    <property type="entry name" value="SBP_bac_5"/>
    <property type="match status" value="1"/>
</dbReference>
<dbReference type="PIRSF" id="PIRSF002741">
    <property type="entry name" value="MppA"/>
    <property type="match status" value="1"/>
</dbReference>
<dbReference type="InterPro" id="IPR000914">
    <property type="entry name" value="SBP_5_dom"/>
</dbReference>
<gene>
    <name evidence="3" type="ORF">FM119_03820</name>
</gene>
<accession>A0A1R4IVP6</accession>
<dbReference type="PANTHER" id="PTHR30290">
    <property type="entry name" value="PERIPLASMIC BINDING COMPONENT OF ABC TRANSPORTER"/>
    <property type="match status" value="1"/>
</dbReference>
<evidence type="ECO:0000313" key="4">
    <source>
        <dbReference type="Proteomes" id="UP000196778"/>
    </source>
</evidence>
<dbReference type="PROSITE" id="PS51257">
    <property type="entry name" value="PROKAR_LIPOPROTEIN"/>
    <property type="match status" value="1"/>
</dbReference>
<dbReference type="Gene3D" id="3.10.105.10">
    <property type="entry name" value="Dipeptide-binding Protein, Domain 3"/>
    <property type="match status" value="1"/>
</dbReference>
<dbReference type="Proteomes" id="UP000196778">
    <property type="component" value="Unassembled WGS sequence"/>
</dbReference>
<proteinExistence type="predicted"/>
<feature type="signal peptide" evidence="1">
    <location>
        <begin position="1"/>
        <end position="29"/>
    </location>
</feature>
<dbReference type="GO" id="GO:1904680">
    <property type="term" value="F:peptide transmembrane transporter activity"/>
    <property type="evidence" value="ECO:0007669"/>
    <property type="project" value="TreeGrafter"/>
</dbReference>
<dbReference type="OrthoDB" id="5240629at2"/>
<dbReference type="GO" id="GO:0015833">
    <property type="term" value="P:peptide transport"/>
    <property type="evidence" value="ECO:0007669"/>
    <property type="project" value="TreeGrafter"/>
</dbReference>
<evidence type="ECO:0000259" key="2">
    <source>
        <dbReference type="Pfam" id="PF00496"/>
    </source>
</evidence>
<name>A0A1R4IVP6_9MICO</name>
<keyword evidence="4" id="KW-1185">Reference proteome</keyword>
<protein>
    <submittedName>
        <fullName evidence="3">Extracellular solute-binding protein, family 5</fullName>
    </submittedName>
</protein>
<dbReference type="InterPro" id="IPR030678">
    <property type="entry name" value="Peptide/Ni-bd"/>
</dbReference>
<dbReference type="InterPro" id="IPR039424">
    <property type="entry name" value="SBP_5"/>
</dbReference>
<evidence type="ECO:0000313" key="3">
    <source>
        <dbReference type="EMBL" id="SJN23788.1"/>
    </source>
</evidence>
<organism evidence="3 4">
    <name type="scientific">Mycetocola reblochoni REB411</name>
    <dbReference type="NCBI Taxonomy" id="1255698"/>
    <lineage>
        <taxon>Bacteria</taxon>
        <taxon>Bacillati</taxon>
        <taxon>Actinomycetota</taxon>
        <taxon>Actinomycetes</taxon>
        <taxon>Micrococcales</taxon>
        <taxon>Microbacteriaceae</taxon>
        <taxon>Mycetocola</taxon>
    </lineage>
</organism>
<dbReference type="GO" id="GO:0042597">
    <property type="term" value="C:periplasmic space"/>
    <property type="evidence" value="ECO:0007669"/>
    <property type="project" value="UniProtKB-ARBA"/>
</dbReference>
<feature type="domain" description="Solute-binding protein family 5" evidence="2">
    <location>
        <begin position="89"/>
        <end position="496"/>
    </location>
</feature>
<dbReference type="AlphaFoldDB" id="A0A1R4IVP6"/>
<keyword evidence="1" id="KW-0732">Signal</keyword>
<dbReference type="EMBL" id="FUKR01000022">
    <property type="protein sequence ID" value="SJN23788.1"/>
    <property type="molecule type" value="Genomic_DNA"/>
</dbReference>
<dbReference type="RefSeq" id="WP_087136355.1">
    <property type="nucleotide sequence ID" value="NZ_FUKR01000022.1"/>
</dbReference>
<feature type="chain" id="PRO_5038529685" evidence="1">
    <location>
        <begin position="30"/>
        <end position="589"/>
    </location>
</feature>
<sequence length="589" mass="62864">MTHRRRLVAASSVTLAALLLAGCSGGASEQDGADGDPSGGTLRVASVGDVDALDPLIAYSTEAWQVIRATTRQLVTYAGSTEGIGEDTEIVPDLAESWDVSDDGLDYTFHLREGVHFSGATDREIVAADFVYAIKRFPDPNANVSAITYYNSLFEGFTDYADQFAEVPIGDLDAVDEFIDTHDISGVTAVDDHTLRISLTRPSAELLDVLTLNFVSPLPQEVVSKYFADSLEFRQDYASSGPYYIDSYTPDQKLVLTRVEGYDTEAVGDPRGAHVDAIEIDTTSDSADAVAQKIQTGEADTGLYVRTYPAAVLQDFERTKPEQLHTSASGSAIFLSWNNSGEATTSGQEFLSSLEGRQAFNYTLDRAGLQQGIGGEKAAIVSTEILTSTILGYNGENPYPTDGDAGDVARATELLDASGAEDVSLALAYRTNAEYEKIATAIQASAAEAGITVSLVPVEDSFGAINAFLSDPVKDDQWDLALTTWSPDWQGNSASMTLGGWLDSDVAPGGTWNGVTYDNPELNALAAEALAAEDPAEAWSEANRLASEDLAWFPLLERIKSVPSSDAVTNWVWTSLGNGPDLSSLAVRG</sequence>
<evidence type="ECO:0000256" key="1">
    <source>
        <dbReference type="SAM" id="SignalP"/>
    </source>
</evidence>
<dbReference type="SUPFAM" id="SSF53850">
    <property type="entry name" value="Periplasmic binding protein-like II"/>
    <property type="match status" value="1"/>
</dbReference>